<organism evidence="1 2">
    <name type="scientific">Gigaspora rosea</name>
    <dbReference type="NCBI Taxonomy" id="44941"/>
    <lineage>
        <taxon>Eukaryota</taxon>
        <taxon>Fungi</taxon>
        <taxon>Fungi incertae sedis</taxon>
        <taxon>Mucoromycota</taxon>
        <taxon>Glomeromycotina</taxon>
        <taxon>Glomeromycetes</taxon>
        <taxon>Diversisporales</taxon>
        <taxon>Gigasporaceae</taxon>
        <taxon>Gigaspora</taxon>
    </lineage>
</organism>
<dbReference type="InterPro" id="IPR043136">
    <property type="entry name" value="B30.2/SPRY_sf"/>
</dbReference>
<evidence type="ECO:0000313" key="1">
    <source>
        <dbReference type="EMBL" id="RIB00401.1"/>
    </source>
</evidence>
<protein>
    <submittedName>
        <fullName evidence="1">Uncharacterized protein</fullName>
    </submittedName>
</protein>
<name>A0A397TSK1_9GLOM</name>
<dbReference type="AlphaFoldDB" id="A0A397TSK1"/>
<sequence>MIFYTKNCFDIYNLDGIKNNSYPCIGLRSQDASVETNFGRKKFKYLSKFLFNIKF</sequence>
<proteinExistence type="predicted"/>
<reference evidence="1 2" key="1">
    <citation type="submission" date="2018-06" db="EMBL/GenBank/DDBJ databases">
        <title>Comparative genomics reveals the genomic features of Rhizophagus irregularis, R. cerebriforme, R. diaphanum and Gigaspora rosea, and their symbiotic lifestyle signature.</title>
        <authorList>
            <person name="Morin E."/>
            <person name="San Clemente H."/>
            <person name="Chen E.C.H."/>
            <person name="De La Providencia I."/>
            <person name="Hainaut M."/>
            <person name="Kuo A."/>
            <person name="Kohler A."/>
            <person name="Murat C."/>
            <person name="Tang N."/>
            <person name="Roy S."/>
            <person name="Loubradou J."/>
            <person name="Henrissat B."/>
            <person name="Grigoriev I.V."/>
            <person name="Corradi N."/>
            <person name="Roux C."/>
            <person name="Martin F.M."/>
        </authorList>
    </citation>
    <scope>NUCLEOTIDE SEQUENCE [LARGE SCALE GENOMIC DNA]</scope>
    <source>
        <strain evidence="1 2">DAOM 194757</strain>
    </source>
</reference>
<keyword evidence="2" id="KW-1185">Reference proteome</keyword>
<dbReference type="EMBL" id="QKWP01004283">
    <property type="protein sequence ID" value="RIB00401.1"/>
    <property type="molecule type" value="Genomic_DNA"/>
</dbReference>
<evidence type="ECO:0000313" key="2">
    <source>
        <dbReference type="Proteomes" id="UP000266673"/>
    </source>
</evidence>
<dbReference type="OrthoDB" id="25503at2759"/>
<gene>
    <name evidence="1" type="ORF">C2G38_2129963</name>
</gene>
<accession>A0A397TSK1</accession>
<feature type="non-terminal residue" evidence="1">
    <location>
        <position position="55"/>
    </location>
</feature>
<comment type="caution">
    <text evidence="1">The sequence shown here is derived from an EMBL/GenBank/DDBJ whole genome shotgun (WGS) entry which is preliminary data.</text>
</comment>
<dbReference type="Proteomes" id="UP000266673">
    <property type="component" value="Unassembled WGS sequence"/>
</dbReference>
<dbReference type="Gene3D" id="2.60.120.920">
    <property type="match status" value="1"/>
</dbReference>